<sequence length="72" mass="8583">MCEEKEWQNKEIIQKQGRKYMKATLNKVMSAKRKQGKLLTLGEVVKLLTKHERSSIFLTHIVHHKYVCMRNN</sequence>
<protein>
    <submittedName>
        <fullName evidence="1">Uncharacterized protein</fullName>
    </submittedName>
</protein>
<dbReference type="EMBL" id="FPKX01000065">
    <property type="protein sequence ID" value="SFZ98879.1"/>
    <property type="molecule type" value="Genomic_DNA"/>
</dbReference>
<reference evidence="1" key="1">
    <citation type="submission" date="2016-10" db="EMBL/GenBank/DDBJ databases">
        <authorList>
            <person name="de Groot N.N."/>
        </authorList>
    </citation>
    <scope>NUCLEOTIDE SEQUENCE</scope>
</reference>
<proteinExistence type="predicted"/>
<name>A0A1W1EFQ1_9ZZZZ</name>
<organism evidence="1">
    <name type="scientific">hydrothermal vent metagenome</name>
    <dbReference type="NCBI Taxonomy" id="652676"/>
    <lineage>
        <taxon>unclassified sequences</taxon>
        <taxon>metagenomes</taxon>
        <taxon>ecological metagenomes</taxon>
    </lineage>
</organism>
<gene>
    <name evidence="1" type="ORF">MNB_SV-5-1070</name>
</gene>
<accession>A0A1W1EFQ1</accession>
<dbReference type="AlphaFoldDB" id="A0A1W1EFQ1"/>
<evidence type="ECO:0000313" key="1">
    <source>
        <dbReference type="EMBL" id="SFZ98879.1"/>
    </source>
</evidence>